<evidence type="ECO:0000313" key="6">
    <source>
        <dbReference type="Proteomes" id="UP000051783"/>
    </source>
</evidence>
<dbReference type="InterPro" id="IPR036390">
    <property type="entry name" value="WH_DNA-bd_sf"/>
</dbReference>
<organism evidence="5 6">
    <name type="scientific">Lactiplantibacillus xiangfangensis</name>
    <dbReference type="NCBI Taxonomy" id="942150"/>
    <lineage>
        <taxon>Bacteria</taxon>
        <taxon>Bacillati</taxon>
        <taxon>Bacillota</taxon>
        <taxon>Bacilli</taxon>
        <taxon>Lactobacillales</taxon>
        <taxon>Lactobacillaceae</taxon>
        <taxon>Lactiplantibacillus</taxon>
    </lineage>
</organism>
<keyword evidence="1" id="KW-0805">Transcription regulation</keyword>
<keyword evidence="2" id="KW-0238">DNA-binding</keyword>
<dbReference type="GO" id="GO:0003677">
    <property type="term" value="F:DNA binding"/>
    <property type="evidence" value="ECO:0007669"/>
    <property type="project" value="UniProtKB-KW"/>
</dbReference>
<dbReference type="Pfam" id="PF12802">
    <property type="entry name" value="MarR_2"/>
    <property type="match status" value="1"/>
</dbReference>
<dbReference type="InterPro" id="IPR023187">
    <property type="entry name" value="Tscrpt_reg_MarR-type_CS"/>
</dbReference>
<dbReference type="PROSITE" id="PS50995">
    <property type="entry name" value="HTH_MARR_2"/>
    <property type="match status" value="1"/>
</dbReference>
<comment type="caution">
    <text evidence="5">The sequence shown here is derived from an EMBL/GenBank/DDBJ whole genome shotgun (WGS) entry which is preliminary data.</text>
</comment>
<dbReference type="InterPro" id="IPR039422">
    <property type="entry name" value="MarR/SlyA-like"/>
</dbReference>
<dbReference type="PANTHER" id="PTHR33164:SF43">
    <property type="entry name" value="HTH-TYPE TRANSCRIPTIONAL REPRESSOR YETL"/>
    <property type="match status" value="1"/>
</dbReference>
<dbReference type="InterPro" id="IPR036388">
    <property type="entry name" value="WH-like_DNA-bd_sf"/>
</dbReference>
<dbReference type="PROSITE" id="PS01117">
    <property type="entry name" value="HTH_MARR_1"/>
    <property type="match status" value="1"/>
</dbReference>
<dbReference type="OrthoDB" id="3254893at2"/>
<dbReference type="EMBL" id="JQCL01000103">
    <property type="protein sequence ID" value="KRO07554.1"/>
    <property type="molecule type" value="Genomic_DNA"/>
</dbReference>
<dbReference type="Proteomes" id="UP000051783">
    <property type="component" value="Unassembled WGS sequence"/>
</dbReference>
<keyword evidence="3" id="KW-0804">Transcription</keyword>
<keyword evidence="6" id="KW-1185">Reference proteome</keyword>
<dbReference type="PATRIC" id="fig|942150.3.peg.1524"/>
<sequence>MGLEELKTDTMEKKAKYDDTELFEKVLVGMSWLESHLREIIQTMVEDADISFEQFLILYYLDHSSEHRITVKELAADRHVSSSAISRKLTYLINNDLIVLNIDPYDRRYRYLTLTPKGESVAKLIEKVNEERLGKFLDEFGRIRTSELTDELRMVSKVLVDTKEIKG</sequence>
<dbReference type="InterPro" id="IPR000835">
    <property type="entry name" value="HTH_MarR-typ"/>
</dbReference>
<protein>
    <submittedName>
        <fullName evidence="5">Transcription regulator</fullName>
    </submittedName>
</protein>
<name>A0A0R2M6S9_9LACO</name>
<reference evidence="5 6" key="1">
    <citation type="journal article" date="2015" name="Genome Announc.">
        <title>Expanding the biotechnology potential of lactobacilli through comparative genomics of 213 strains and associated genera.</title>
        <authorList>
            <person name="Sun Z."/>
            <person name="Harris H.M."/>
            <person name="McCann A."/>
            <person name="Guo C."/>
            <person name="Argimon S."/>
            <person name="Zhang W."/>
            <person name="Yang X."/>
            <person name="Jeffery I.B."/>
            <person name="Cooney J.C."/>
            <person name="Kagawa T.F."/>
            <person name="Liu W."/>
            <person name="Song Y."/>
            <person name="Salvetti E."/>
            <person name="Wrobel A."/>
            <person name="Rasinkangas P."/>
            <person name="Parkhill J."/>
            <person name="Rea M.C."/>
            <person name="O'Sullivan O."/>
            <person name="Ritari J."/>
            <person name="Douillard F.P."/>
            <person name="Paul Ross R."/>
            <person name="Yang R."/>
            <person name="Briner A.E."/>
            <person name="Felis G.E."/>
            <person name="de Vos W.M."/>
            <person name="Barrangou R."/>
            <person name="Klaenhammer T.R."/>
            <person name="Caufield P.W."/>
            <person name="Cui Y."/>
            <person name="Zhang H."/>
            <person name="O'Toole P.W."/>
        </authorList>
    </citation>
    <scope>NUCLEOTIDE SEQUENCE [LARGE SCALE GENOMIC DNA]</scope>
    <source>
        <strain evidence="5 6">LMG 26013</strain>
    </source>
</reference>
<evidence type="ECO:0000256" key="1">
    <source>
        <dbReference type="ARBA" id="ARBA00023015"/>
    </source>
</evidence>
<dbReference type="Gene3D" id="1.10.10.10">
    <property type="entry name" value="Winged helix-like DNA-binding domain superfamily/Winged helix DNA-binding domain"/>
    <property type="match status" value="1"/>
</dbReference>
<dbReference type="SMART" id="SM00347">
    <property type="entry name" value="HTH_MARR"/>
    <property type="match status" value="1"/>
</dbReference>
<dbReference type="AlphaFoldDB" id="A0A0R2M6S9"/>
<dbReference type="GO" id="GO:0003700">
    <property type="term" value="F:DNA-binding transcription factor activity"/>
    <property type="evidence" value="ECO:0007669"/>
    <property type="project" value="InterPro"/>
</dbReference>
<evidence type="ECO:0000259" key="4">
    <source>
        <dbReference type="PROSITE" id="PS50995"/>
    </source>
</evidence>
<feature type="domain" description="HTH marR-type" evidence="4">
    <location>
        <begin position="19"/>
        <end position="160"/>
    </location>
</feature>
<dbReference type="PANTHER" id="PTHR33164">
    <property type="entry name" value="TRANSCRIPTIONAL REGULATOR, MARR FAMILY"/>
    <property type="match status" value="1"/>
</dbReference>
<evidence type="ECO:0000256" key="3">
    <source>
        <dbReference type="ARBA" id="ARBA00023163"/>
    </source>
</evidence>
<gene>
    <name evidence="5" type="ORF">IV64_GL001481</name>
</gene>
<proteinExistence type="predicted"/>
<evidence type="ECO:0000256" key="2">
    <source>
        <dbReference type="ARBA" id="ARBA00023125"/>
    </source>
</evidence>
<dbReference type="STRING" id="942150.IV64_GL001481"/>
<dbReference type="SUPFAM" id="SSF46785">
    <property type="entry name" value="Winged helix' DNA-binding domain"/>
    <property type="match status" value="1"/>
</dbReference>
<evidence type="ECO:0000313" key="5">
    <source>
        <dbReference type="EMBL" id="KRO07554.1"/>
    </source>
</evidence>
<accession>A0A0R2M6S9</accession>
<dbReference type="GO" id="GO:0006950">
    <property type="term" value="P:response to stress"/>
    <property type="evidence" value="ECO:0007669"/>
    <property type="project" value="TreeGrafter"/>
</dbReference>